<dbReference type="Proteomes" id="UP001500340">
    <property type="component" value="Unassembled WGS sequence"/>
</dbReference>
<protein>
    <submittedName>
        <fullName evidence="1">Uncharacterized protein</fullName>
    </submittedName>
</protein>
<name>A0ABN0YRZ6_9BACL</name>
<reference evidence="1 2" key="1">
    <citation type="journal article" date="2019" name="Int. J. Syst. Evol. Microbiol.">
        <title>The Global Catalogue of Microorganisms (GCM) 10K type strain sequencing project: providing services to taxonomists for standard genome sequencing and annotation.</title>
        <authorList>
            <consortium name="The Broad Institute Genomics Platform"/>
            <consortium name="The Broad Institute Genome Sequencing Center for Infectious Disease"/>
            <person name="Wu L."/>
            <person name="Ma J."/>
        </authorList>
    </citation>
    <scope>NUCLEOTIDE SEQUENCE [LARGE SCALE GENOMIC DNA]</scope>
    <source>
        <strain evidence="1 2">JCM 12774</strain>
    </source>
</reference>
<dbReference type="EMBL" id="BAAACX010000021">
    <property type="protein sequence ID" value="GAA0407960.1"/>
    <property type="molecule type" value="Genomic_DNA"/>
</dbReference>
<organism evidence="1 2">
    <name type="scientific">Paenibacillus motobuensis</name>
    <dbReference type="NCBI Taxonomy" id="295324"/>
    <lineage>
        <taxon>Bacteria</taxon>
        <taxon>Bacillati</taxon>
        <taxon>Bacillota</taxon>
        <taxon>Bacilli</taxon>
        <taxon>Bacillales</taxon>
        <taxon>Paenibacillaceae</taxon>
        <taxon>Paenibacillus</taxon>
    </lineage>
</organism>
<proteinExistence type="predicted"/>
<evidence type="ECO:0000313" key="2">
    <source>
        <dbReference type="Proteomes" id="UP001500340"/>
    </source>
</evidence>
<accession>A0ABN0YRZ6</accession>
<comment type="caution">
    <text evidence="1">The sequence shown here is derived from an EMBL/GenBank/DDBJ whole genome shotgun (WGS) entry which is preliminary data.</text>
</comment>
<evidence type="ECO:0000313" key="1">
    <source>
        <dbReference type="EMBL" id="GAA0407960.1"/>
    </source>
</evidence>
<sequence length="87" mass="9501">MLIADHLTAFHRFAVMHRQAELRLIADKARIDGCNAAGGAQQVDIMGARSLDNAKIPSSLAGYFPYHRHWGTMEDIPPEGNSVAIAD</sequence>
<keyword evidence="2" id="KW-1185">Reference proteome</keyword>
<gene>
    <name evidence="1" type="ORF">GCM10008933_42630</name>
</gene>